<dbReference type="EMBL" id="DWZD01000047">
    <property type="protein sequence ID" value="HJA79688.1"/>
    <property type="molecule type" value="Genomic_DNA"/>
</dbReference>
<organism evidence="1 2">
    <name type="scientific">Candidatus Desulfovibrio intestinavium</name>
    <dbReference type="NCBI Taxonomy" id="2838534"/>
    <lineage>
        <taxon>Bacteria</taxon>
        <taxon>Pseudomonadati</taxon>
        <taxon>Thermodesulfobacteriota</taxon>
        <taxon>Desulfovibrionia</taxon>
        <taxon>Desulfovibrionales</taxon>
        <taxon>Desulfovibrionaceae</taxon>
        <taxon>Desulfovibrio</taxon>
    </lineage>
</organism>
<reference evidence="1" key="2">
    <citation type="submission" date="2021-04" db="EMBL/GenBank/DDBJ databases">
        <authorList>
            <person name="Gilroy R."/>
        </authorList>
    </citation>
    <scope>NUCLEOTIDE SEQUENCE</scope>
    <source>
        <strain evidence="1">5032</strain>
    </source>
</reference>
<evidence type="ECO:0008006" key="3">
    <source>
        <dbReference type="Google" id="ProtNLM"/>
    </source>
</evidence>
<accession>A0A9D2HQ09</accession>
<reference evidence="1" key="1">
    <citation type="journal article" date="2021" name="PeerJ">
        <title>Extensive microbial diversity within the chicken gut microbiome revealed by metagenomics and culture.</title>
        <authorList>
            <person name="Gilroy R."/>
            <person name="Ravi A."/>
            <person name="Getino M."/>
            <person name="Pursley I."/>
            <person name="Horton D.L."/>
            <person name="Alikhan N.F."/>
            <person name="Baker D."/>
            <person name="Gharbi K."/>
            <person name="Hall N."/>
            <person name="Watson M."/>
            <person name="Adriaenssens E.M."/>
            <person name="Foster-Nyarko E."/>
            <person name="Jarju S."/>
            <person name="Secka A."/>
            <person name="Antonio M."/>
            <person name="Oren A."/>
            <person name="Chaudhuri R.R."/>
            <person name="La Ragione R."/>
            <person name="Hildebrand F."/>
            <person name="Pallen M.J."/>
        </authorList>
    </citation>
    <scope>NUCLEOTIDE SEQUENCE</scope>
    <source>
        <strain evidence="1">5032</strain>
    </source>
</reference>
<sequence length="366" mass="40549">MLEYLCRYPNIGEIVVADINEDKIRRKVNSAIHGASFLDLYPKITYRVVDLLNVEKTAEIIREINPCIIVNGSTLQSWWVVNELPPDVNAKLYRHKVGLGAWTAMHLPLVSKLMQAVTKSGIDTHVVNSAFPDVTNVSLARVGMAPTIGIGNACLVVPYIRKAAAEQLNIPMRNIKVEFIGHHYHCYNWARAGKGTDAPFYLRVYDGCTDITERLGSMTDFVGSLPKHGARPGGRGGQYVVAASIFRNVLDIFFDTHALGMSPAPKGLEGAYPVRLSRAGAEVVLPAGMTLEEARGLMLQAQQYDGIEEIRANGDVKLTPEAGAMLHEELHVEWDVVTIQDSLEQAHELRAKFLEFLKRHNVEVPM</sequence>
<evidence type="ECO:0000313" key="1">
    <source>
        <dbReference type="EMBL" id="HJA79688.1"/>
    </source>
</evidence>
<proteinExistence type="predicted"/>
<comment type="caution">
    <text evidence="1">The sequence shown here is derived from an EMBL/GenBank/DDBJ whole genome shotgun (WGS) entry which is preliminary data.</text>
</comment>
<dbReference type="AlphaFoldDB" id="A0A9D2HQ09"/>
<evidence type="ECO:0000313" key="2">
    <source>
        <dbReference type="Proteomes" id="UP000823821"/>
    </source>
</evidence>
<name>A0A9D2HQ09_9BACT</name>
<protein>
    <recommendedName>
        <fullName evidence="3">Saccharopine dehydrogenase NADP binding domain-containing protein</fullName>
    </recommendedName>
</protein>
<dbReference type="Proteomes" id="UP000823821">
    <property type="component" value="Unassembled WGS sequence"/>
</dbReference>
<gene>
    <name evidence="1" type="ORF">H9784_09025</name>
</gene>